<feature type="transmembrane region" description="Helical" evidence="7">
    <location>
        <begin position="332"/>
        <end position="358"/>
    </location>
</feature>
<comment type="caution">
    <text evidence="8">The sequence shown here is derived from an EMBL/GenBank/DDBJ whole genome shotgun (WGS) entry which is preliminary data.</text>
</comment>
<evidence type="ECO:0000313" key="9">
    <source>
        <dbReference type="Proteomes" id="UP000027586"/>
    </source>
</evidence>
<gene>
    <name evidence="8" type="ORF">LCOR_09095.1</name>
</gene>
<feature type="region of interest" description="Disordered" evidence="6">
    <location>
        <begin position="1"/>
        <end position="21"/>
    </location>
</feature>
<evidence type="ECO:0000256" key="4">
    <source>
        <dbReference type="ARBA" id="ARBA00022989"/>
    </source>
</evidence>
<keyword evidence="4 7" id="KW-1133">Transmembrane helix</keyword>
<feature type="transmembrane region" description="Helical" evidence="7">
    <location>
        <begin position="200"/>
        <end position="217"/>
    </location>
</feature>
<feature type="transmembrane region" description="Helical" evidence="7">
    <location>
        <begin position="46"/>
        <end position="66"/>
    </location>
</feature>
<dbReference type="PIRSF" id="PIRSF006060">
    <property type="entry name" value="AA_transporter"/>
    <property type="match status" value="1"/>
</dbReference>
<dbReference type="VEuPathDB" id="FungiDB:LCOR_09095.1"/>
<evidence type="ECO:0000256" key="7">
    <source>
        <dbReference type="SAM" id="Phobius"/>
    </source>
</evidence>
<keyword evidence="2" id="KW-0813">Transport</keyword>
<keyword evidence="9" id="KW-1185">Reference proteome</keyword>
<feature type="transmembrane region" description="Helical" evidence="7">
    <location>
        <begin position="168"/>
        <end position="188"/>
    </location>
</feature>
<feature type="transmembrane region" description="Helical" evidence="7">
    <location>
        <begin position="134"/>
        <end position="156"/>
    </location>
</feature>
<evidence type="ECO:0000256" key="5">
    <source>
        <dbReference type="ARBA" id="ARBA00023136"/>
    </source>
</evidence>
<keyword evidence="3 7" id="KW-0812">Transmembrane</keyword>
<proteinExistence type="predicted"/>
<protein>
    <submittedName>
        <fullName evidence="8">Amino acid permease</fullName>
    </submittedName>
</protein>
<comment type="subcellular location">
    <subcellularLocation>
        <location evidence="1">Membrane</location>
        <topology evidence="1">Multi-pass membrane protein</topology>
    </subcellularLocation>
</comment>
<sequence length="502" mass="55121">MVFGLGNKKEPTEDQIETGEPEIDRDEQLLRELGYKQDLSRSISGFSNFAIAFSCCSVLSGLTPLWGDAMVDAGSTSVIWGWTITAFFTTLVAMSLAEICSAFPTTGGLYFWVSRLADSSWMPLACWLTGWFNWISYSFGISSIALGCSQFIAGIIRIWQPETNTSVYVQYAIFVGICLLYGIINSVAVKLNGLINQAAFYINMIGILLIVIVGLAVTKPLNTGSFVFGEFYNGSGFGNNGYAFLLVILQSQYTLSSYDGAAHMAEETKNSQHGSPFGILTAVLANAITGFLFLVAVSFMVKDYDRQILSDEAIQPQMVQVFLDAVGPHWTLVFVIFIMLSIFFCGSALTLAASRMLYAFSRDKAMFFSKQLHSLDKRTNNPVIAVWFNIAVAGPWSLGRFSTICGVLSCCWLLFTCVLFILPTEGPVTADNMNYAIAPFAFIMGCSSLFFYFSARHWFTGPVRVIDGQEVVLGDDDDDSIAPKSDPSSTQNGSVHVEEKIM</sequence>
<accession>A0A068S755</accession>
<dbReference type="OrthoDB" id="10054429at2759"/>
<organism evidence="8 9">
    <name type="scientific">Lichtheimia corymbifera JMRC:FSU:9682</name>
    <dbReference type="NCBI Taxonomy" id="1263082"/>
    <lineage>
        <taxon>Eukaryota</taxon>
        <taxon>Fungi</taxon>
        <taxon>Fungi incertae sedis</taxon>
        <taxon>Mucoromycota</taxon>
        <taxon>Mucoromycotina</taxon>
        <taxon>Mucoromycetes</taxon>
        <taxon>Mucorales</taxon>
        <taxon>Lichtheimiaceae</taxon>
        <taxon>Lichtheimia</taxon>
    </lineage>
</organism>
<evidence type="ECO:0000256" key="3">
    <source>
        <dbReference type="ARBA" id="ARBA00022692"/>
    </source>
</evidence>
<keyword evidence="5 7" id="KW-0472">Membrane</keyword>
<name>A0A068S755_9FUNG</name>
<dbReference type="GO" id="GO:0016020">
    <property type="term" value="C:membrane"/>
    <property type="evidence" value="ECO:0007669"/>
    <property type="project" value="UniProtKB-SubCell"/>
</dbReference>
<feature type="transmembrane region" description="Helical" evidence="7">
    <location>
        <begin position="277"/>
        <end position="301"/>
    </location>
</feature>
<feature type="transmembrane region" description="Helical" evidence="7">
    <location>
        <begin position="434"/>
        <end position="453"/>
    </location>
</feature>
<evidence type="ECO:0000256" key="6">
    <source>
        <dbReference type="SAM" id="MobiDB-lite"/>
    </source>
</evidence>
<evidence type="ECO:0000256" key="2">
    <source>
        <dbReference type="ARBA" id="ARBA00022448"/>
    </source>
</evidence>
<feature type="transmembrane region" description="Helical" evidence="7">
    <location>
        <begin position="86"/>
        <end position="113"/>
    </location>
</feature>
<dbReference type="PANTHER" id="PTHR45649">
    <property type="entry name" value="AMINO-ACID PERMEASE BAT1"/>
    <property type="match status" value="1"/>
</dbReference>
<feature type="transmembrane region" description="Helical" evidence="7">
    <location>
        <begin position="404"/>
        <end position="422"/>
    </location>
</feature>
<dbReference type="AlphaFoldDB" id="A0A068S755"/>
<dbReference type="Proteomes" id="UP000027586">
    <property type="component" value="Unassembled WGS sequence"/>
</dbReference>
<reference evidence="8" key="1">
    <citation type="submission" date="2013-08" db="EMBL/GenBank/DDBJ databases">
        <title>Gene expansion shapes genome architecture in the human pathogen Lichtheimia corymbifera: an evolutionary genomics analysis in the ancient terrestrial Mucorales (Mucoromycotina).</title>
        <authorList>
            <person name="Schwartze V.U."/>
            <person name="Winter S."/>
            <person name="Shelest E."/>
            <person name="Marcet-Houben M."/>
            <person name="Horn F."/>
            <person name="Wehner S."/>
            <person name="Hoffmann K."/>
            <person name="Riege K."/>
            <person name="Sammeth M."/>
            <person name="Nowrousian M."/>
            <person name="Valiante V."/>
            <person name="Linde J."/>
            <person name="Jacobsen I.D."/>
            <person name="Marz M."/>
            <person name="Brakhage A.A."/>
            <person name="Gabaldon T."/>
            <person name="Bocker S."/>
            <person name="Voigt K."/>
        </authorList>
    </citation>
    <scope>NUCLEOTIDE SEQUENCE [LARGE SCALE GENOMIC DNA]</scope>
    <source>
        <strain evidence="8">FSU 9682</strain>
    </source>
</reference>
<dbReference type="Pfam" id="PF13520">
    <property type="entry name" value="AA_permease_2"/>
    <property type="match status" value="1"/>
</dbReference>
<dbReference type="EMBL" id="CBTN010000054">
    <property type="protein sequence ID" value="CDH58223.1"/>
    <property type="molecule type" value="Genomic_DNA"/>
</dbReference>
<evidence type="ECO:0000256" key="1">
    <source>
        <dbReference type="ARBA" id="ARBA00004141"/>
    </source>
</evidence>
<dbReference type="STRING" id="1263082.A0A068S755"/>
<dbReference type="Gene3D" id="1.20.1740.10">
    <property type="entry name" value="Amino acid/polyamine transporter I"/>
    <property type="match status" value="1"/>
</dbReference>
<feature type="transmembrane region" description="Helical" evidence="7">
    <location>
        <begin position="237"/>
        <end position="256"/>
    </location>
</feature>
<dbReference type="PANTHER" id="PTHR45649:SF26">
    <property type="entry name" value="OS04G0435100 PROTEIN"/>
    <property type="match status" value="1"/>
</dbReference>
<dbReference type="GO" id="GO:0022857">
    <property type="term" value="F:transmembrane transporter activity"/>
    <property type="evidence" value="ECO:0007669"/>
    <property type="project" value="InterPro"/>
</dbReference>
<feature type="region of interest" description="Disordered" evidence="6">
    <location>
        <begin position="477"/>
        <end position="502"/>
    </location>
</feature>
<evidence type="ECO:0000313" key="8">
    <source>
        <dbReference type="EMBL" id="CDH58223.1"/>
    </source>
</evidence>
<dbReference type="InterPro" id="IPR002293">
    <property type="entry name" value="AA/rel_permease1"/>
</dbReference>